<comment type="caution">
    <text evidence="1">The sequence shown here is derived from an EMBL/GenBank/DDBJ whole genome shotgun (WGS) entry which is preliminary data.</text>
</comment>
<reference evidence="2" key="1">
    <citation type="journal article" date="2019" name="Int. J. Syst. Evol. Microbiol.">
        <title>The Global Catalogue of Microorganisms (GCM) 10K type strain sequencing project: providing services to taxonomists for standard genome sequencing and annotation.</title>
        <authorList>
            <consortium name="The Broad Institute Genomics Platform"/>
            <consortium name="The Broad Institute Genome Sequencing Center for Infectious Disease"/>
            <person name="Wu L."/>
            <person name="Ma J."/>
        </authorList>
    </citation>
    <scope>NUCLEOTIDE SEQUENCE [LARGE SCALE GENOMIC DNA]</scope>
    <source>
        <strain evidence="2">CCUG 54950</strain>
    </source>
</reference>
<proteinExistence type="predicted"/>
<organism evidence="1 2">
    <name type="scientific">Paenibacillus wenxiniae</name>
    <dbReference type="NCBI Taxonomy" id="1636843"/>
    <lineage>
        <taxon>Bacteria</taxon>
        <taxon>Bacillati</taxon>
        <taxon>Bacillota</taxon>
        <taxon>Bacilli</taxon>
        <taxon>Bacillales</taxon>
        <taxon>Paenibacillaceae</taxon>
        <taxon>Paenibacillus</taxon>
    </lineage>
</organism>
<evidence type="ECO:0000313" key="2">
    <source>
        <dbReference type="Proteomes" id="UP001597233"/>
    </source>
</evidence>
<evidence type="ECO:0000313" key="1">
    <source>
        <dbReference type="EMBL" id="MFD1885806.1"/>
    </source>
</evidence>
<keyword evidence="2" id="KW-1185">Reference proteome</keyword>
<gene>
    <name evidence="1" type="ORF">ACFSC9_09735</name>
</gene>
<dbReference type="RefSeq" id="WP_347324753.1">
    <property type="nucleotide sequence ID" value="NZ_JBCGUH010000004.1"/>
</dbReference>
<dbReference type="Proteomes" id="UP001597233">
    <property type="component" value="Unassembled WGS sequence"/>
</dbReference>
<dbReference type="EMBL" id="JBHUEH010000014">
    <property type="protein sequence ID" value="MFD1885806.1"/>
    <property type="molecule type" value="Genomic_DNA"/>
</dbReference>
<dbReference type="Pfam" id="PF13376">
    <property type="entry name" value="OmdA"/>
    <property type="match status" value="1"/>
</dbReference>
<protein>
    <submittedName>
        <fullName evidence="1">YdeI family protein</fullName>
    </submittedName>
</protein>
<accession>A0ABW4RHQ5</accession>
<name>A0ABW4RHQ5_9BACL</name>
<sequence length="195" mass="22734">MSTQPILPITSRAAWREWLQQHHQDTASCWIAVSIKSVDDVLLYLDAVEEALCFGWIDGMKKKTPDGVLAQRMSPRKRNSSWTELNKERVRRLERLGLMTAAGRHVLPDMDIEHFTIDDEIMEQLQREGNGYAHFIAFPELYRRIRIDTIQSVRHQPDLFASRLNKLIEHTQANRMYGQWHDGGRLWTDADGKHS</sequence>